<reference evidence="1 2" key="1">
    <citation type="submission" date="2018-03" db="EMBL/GenBank/DDBJ databases">
        <title>Genomic Encyclopedia of Archaeal and Bacterial Type Strains, Phase II (KMG-II): from individual species to whole genera.</title>
        <authorList>
            <person name="Goeker M."/>
        </authorList>
    </citation>
    <scope>NUCLEOTIDE SEQUENCE [LARGE SCALE GENOMIC DNA]</scope>
    <source>
        <strain evidence="1 2">DSM 100346</strain>
    </source>
</reference>
<dbReference type="RefSeq" id="WP_109677244.1">
    <property type="nucleotide sequence ID" value="NZ_QGDT01000014.1"/>
</dbReference>
<gene>
    <name evidence="1" type="ORF">CLV98_11459</name>
</gene>
<evidence type="ECO:0000313" key="1">
    <source>
        <dbReference type="EMBL" id="PWJ55290.1"/>
    </source>
</evidence>
<dbReference type="SUPFAM" id="SSF55331">
    <property type="entry name" value="Tautomerase/MIF"/>
    <property type="match status" value="1"/>
</dbReference>
<proteinExistence type="predicted"/>
<dbReference type="EMBL" id="QGDT01000014">
    <property type="protein sequence ID" value="PWJ55290.1"/>
    <property type="molecule type" value="Genomic_DNA"/>
</dbReference>
<dbReference type="Gene3D" id="3.30.429.10">
    <property type="entry name" value="Macrophage Migration Inhibitory Factor"/>
    <property type="match status" value="1"/>
</dbReference>
<dbReference type="InterPro" id="IPR014347">
    <property type="entry name" value="Tautomerase/MIF_sf"/>
</dbReference>
<sequence>MSQIKIYGIASVLKPMRSQLSEVLHGCVVEALAYPKDKRAHRFFYLDHEDFYSPEGRSESYIILEFNLFEGRSTASKKRLYSLIFDRFERVLGLRPQDVEIVLIESPAHNWGIRGLPGDELRLNYKIDV</sequence>
<comment type="caution">
    <text evidence="1">The sequence shown here is derived from an EMBL/GenBank/DDBJ whole genome shotgun (WGS) entry which is preliminary data.</text>
</comment>
<dbReference type="AlphaFoldDB" id="A0A316AE95"/>
<dbReference type="InterPro" id="IPR037479">
    <property type="entry name" value="Tauto_MSAD"/>
</dbReference>
<keyword evidence="2" id="KW-1185">Reference proteome</keyword>
<evidence type="ECO:0000313" key="2">
    <source>
        <dbReference type="Proteomes" id="UP000245880"/>
    </source>
</evidence>
<name>A0A316AE95_9BACT</name>
<dbReference type="Proteomes" id="UP000245880">
    <property type="component" value="Unassembled WGS sequence"/>
</dbReference>
<protein>
    <submittedName>
        <fullName evidence="1">Phenylpyruvate tautomerase PptA (4-oxalocrotonate tautomerase family)</fullName>
    </submittedName>
</protein>
<dbReference type="PANTHER" id="PTHR38460">
    <property type="entry name" value="TAUTOMERASE YOLI-RELATED"/>
    <property type="match status" value="1"/>
</dbReference>
<keyword evidence="1" id="KW-0670">Pyruvate</keyword>
<accession>A0A316AE95</accession>
<organism evidence="1 2">
    <name type="scientific">Dyadobacter jejuensis</name>
    <dbReference type="NCBI Taxonomy" id="1082580"/>
    <lineage>
        <taxon>Bacteria</taxon>
        <taxon>Pseudomonadati</taxon>
        <taxon>Bacteroidota</taxon>
        <taxon>Cytophagia</taxon>
        <taxon>Cytophagales</taxon>
        <taxon>Spirosomataceae</taxon>
        <taxon>Dyadobacter</taxon>
    </lineage>
</organism>
<dbReference type="Pfam" id="PF14552">
    <property type="entry name" value="Tautomerase_2"/>
    <property type="match status" value="1"/>
</dbReference>
<dbReference type="OrthoDB" id="9804765at2"/>
<dbReference type="PANTHER" id="PTHR38460:SF1">
    <property type="entry name" value="TAUTOMERASE YOLI-RELATED"/>
    <property type="match status" value="1"/>
</dbReference>